<evidence type="ECO:0000259" key="16">
    <source>
        <dbReference type="PROSITE" id="PS51393"/>
    </source>
</evidence>
<evidence type="ECO:0000256" key="11">
    <source>
        <dbReference type="ARBA" id="ARBA00023160"/>
    </source>
</evidence>
<accession>A0AAP0E4W7</accession>
<protein>
    <recommendedName>
        <fullName evidence="14">Lipoxygenase</fullName>
        <ecNumber evidence="14">1.13.11.-</ecNumber>
    </recommendedName>
</protein>
<evidence type="ECO:0000313" key="17">
    <source>
        <dbReference type="EMBL" id="KAK9086785.1"/>
    </source>
</evidence>
<keyword evidence="4 13" id="KW-0479">Metal-binding</keyword>
<dbReference type="AlphaFoldDB" id="A0AAP0E4W7"/>
<organism evidence="17 18">
    <name type="scientific">Stephania yunnanensis</name>
    <dbReference type="NCBI Taxonomy" id="152371"/>
    <lineage>
        <taxon>Eukaryota</taxon>
        <taxon>Viridiplantae</taxon>
        <taxon>Streptophyta</taxon>
        <taxon>Embryophyta</taxon>
        <taxon>Tracheophyta</taxon>
        <taxon>Spermatophyta</taxon>
        <taxon>Magnoliopsida</taxon>
        <taxon>Ranunculales</taxon>
        <taxon>Menispermaceae</taxon>
        <taxon>Menispermoideae</taxon>
        <taxon>Cissampelideae</taxon>
        <taxon>Stephania</taxon>
    </lineage>
</organism>
<dbReference type="InterPro" id="IPR036392">
    <property type="entry name" value="PLAT/LH2_dom_sf"/>
</dbReference>
<dbReference type="PROSITE" id="PS51393">
    <property type="entry name" value="LIPOXYGENASE_3"/>
    <property type="match status" value="1"/>
</dbReference>
<comment type="caution">
    <text evidence="17">The sequence shown here is derived from an EMBL/GenBank/DDBJ whole genome shotgun (WGS) entry which is preliminary data.</text>
</comment>
<evidence type="ECO:0000256" key="10">
    <source>
        <dbReference type="ARBA" id="ARBA00023098"/>
    </source>
</evidence>
<feature type="domain" description="PLAT" evidence="15">
    <location>
        <begin position="37"/>
        <end position="156"/>
    </location>
</feature>
<comment type="caution">
    <text evidence="12">Lacks conserved residue(s) required for the propagation of feature annotation.</text>
</comment>
<reference evidence="17 18" key="1">
    <citation type="submission" date="2024-01" db="EMBL/GenBank/DDBJ databases">
        <title>Genome assemblies of Stephania.</title>
        <authorList>
            <person name="Yang L."/>
        </authorList>
    </citation>
    <scope>NUCLEOTIDE SEQUENCE [LARGE SCALE GENOMIC DNA]</scope>
    <source>
        <strain evidence="17">YNDBR</strain>
        <tissue evidence="17">Leaf</tissue>
    </source>
</reference>
<dbReference type="GO" id="GO:0016702">
    <property type="term" value="F:oxidoreductase activity, acting on single donors with incorporation of molecular oxygen, incorporation of two atoms of oxygen"/>
    <property type="evidence" value="ECO:0007669"/>
    <property type="project" value="InterPro"/>
</dbReference>
<proteinExistence type="inferred from homology"/>
<dbReference type="GO" id="GO:0046872">
    <property type="term" value="F:metal ion binding"/>
    <property type="evidence" value="ECO:0007669"/>
    <property type="project" value="UniProtKB-UniRule"/>
</dbReference>
<dbReference type="InterPro" id="IPR001246">
    <property type="entry name" value="LipOase_plant"/>
</dbReference>
<dbReference type="InterPro" id="IPR020834">
    <property type="entry name" value="LipOase_CS"/>
</dbReference>
<evidence type="ECO:0000256" key="3">
    <source>
        <dbReference type="ARBA" id="ARBA00022516"/>
    </source>
</evidence>
<dbReference type="SMART" id="SM00308">
    <property type="entry name" value="LH2"/>
    <property type="match status" value="1"/>
</dbReference>
<dbReference type="Gene3D" id="2.60.60.20">
    <property type="entry name" value="PLAT/LH2 domain"/>
    <property type="match status" value="1"/>
</dbReference>
<comment type="pathway">
    <text evidence="14">Lipid metabolism; oxylipin biosynthesis.</text>
</comment>
<keyword evidence="7 13" id="KW-0223">Dioxygenase</keyword>
<dbReference type="PROSITE" id="PS00711">
    <property type="entry name" value="LIPOXYGENASE_1"/>
    <property type="match status" value="1"/>
</dbReference>
<dbReference type="PROSITE" id="PS00081">
    <property type="entry name" value="LIPOXYGENASE_2"/>
    <property type="match status" value="1"/>
</dbReference>
<dbReference type="FunFam" id="4.10.375.10:FF:000001">
    <property type="entry name" value="Lipoxygenase"/>
    <property type="match status" value="1"/>
</dbReference>
<dbReference type="EC" id="1.13.11.-" evidence="14"/>
<evidence type="ECO:0000256" key="13">
    <source>
        <dbReference type="RuleBase" id="RU003974"/>
    </source>
</evidence>
<dbReference type="InterPro" id="IPR036226">
    <property type="entry name" value="LipOase_C_sf"/>
</dbReference>
<dbReference type="GO" id="GO:0031408">
    <property type="term" value="P:oxylipin biosynthetic process"/>
    <property type="evidence" value="ECO:0007669"/>
    <property type="project" value="UniProtKB-UniRule"/>
</dbReference>
<keyword evidence="3 14" id="KW-0444">Lipid biosynthesis</keyword>
<evidence type="ECO:0000256" key="5">
    <source>
        <dbReference type="ARBA" id="ARBA00022767"/>
    </source>
</evidence>
<keyword evidence="8 13" id="KW-0560">Oxidoreductase</keyword>
<dbReference type="InterPro" id="IPR027433">
    <property type="entry name" value="Lipoxygenase_dom_3"/>
</dbReference>
<keyword evidence="9 13" id="KW-0408">Iron</keyword>
<evidence type="ECO:0000256" key="8">
    <source>
        <dbReference type="ARBA" id="ARBA00023002"/>
    </source>
</evidence>
<gene>
    <name evidence="17" type="ORF">Syun_029179</name>
</gene>
<comment type="similarity">
    <text evidence="2 13">Belongs to the lipoxygenase family.</text>
</comment>
<evidence type="ECO:0000256" key="2">
    <source>
        <dbReference type="ARBA" id="ARBA00009419"/>
    </source>
</evidence>
<evidence type="ECO:0000256" key="1">
    <source>
        <dbReference type="ARBA" id="ARBA00001962"/>
    </source>
</evidence>
<dbReference type="Gene3D" id="4.10.372.10">
    <property type="entry name" value="Lipoxygenase-1, Domain 3"/>
    <property type="match status" value="1"/>
</dbReference>
<evidence type="ECO:0000259" key="15">
    <source>
        <dbReference type="PROSITE" id="PS50095"/>
    </source>
</evidence>
<evidence type="ECO:0000256" key="4">
    <source>
        <dbReference type="ARBA" id="ARBA00022723"/>
    </source>
</evidence>
<evidence type="ECO:0000256" key="6">
    <source>
        <dbReference type="ARBA" id="ARBA00022832"/>
    </source>
</evidence>
<keyword evidence="10" id="KW-0443">Lipid metabolism</keyword>
<dbReference type="PRINTS" id="PR00087">
    <property type="entry name" value="LIPOXYGENASE"/>
</dbReference>
<dbReference type="InterPro" id="IPR000907">
    <property type="entry name" value="LipOase"/>
</dbReference>
<sequence>MCPLNLQNLLRLITCKISRGGSEGIVARSENSEKVVVRGRAVVVKKKVLDLKDFRASVIDRVYEFLGRGVSVPARQFSQCRFSPTLAGELSYDVTFEWEEHVGVPGALIVNNSHHSEFFLKTITLEDVPGAGRVHFVCNSWVYPTRRYKYKRVFFSNQTYLPCNTPEPLRIYREEELANLRGNGSEELKEWDRVYDYAYYNNLGDPDKGPEYARPVLGGSSTYPYPRRIRTGRRATKADPKTEKRLPLLSLNFYVPRDERFGSLKMSDFLASALKSLAQVLVPELKALFDKTPNEFDSFQDVFDLYEGGIELPTGLMSKIKDAIPVEIVKELLRSDGEQLLKLPLPQVIKDHHDTLMPYLNRINRTTTKTYATRTLLFSREDGTLKPLAIELSLPHPQGEKRGVTSKVFTPAENGVEGSVWQLAKAYAAVSDSGSHQLISHWLNTHAVIEPFTIATNRQLSVLHPIYKLLQPHFKDTININSLARQILINAGGILERTVFPSKYAMELSSFIYKEWIFTDQALPVDLINRGVAVPDSSKPHGLRLLIEDYPYAVDGLEIWSAIQTWVHEYCSFYYSNDEMVKNDTELQSWWTELREVGHGDKKDDPWWPKMQTLEELTQTCTTIIWVASALHAAVNFGQYPYAGFLPNRPTISRRFMPEPGTPEYAELESNPDKAYLKTITSQLPTLLGITLIEILSRHSSDEIYLGQRETPEWTSDLEALEAFERFSEKLVEIETKILEMNENIMLRNRTGPVNVPYTLLYPSTSDYSKVGGLTGHQGGFKVRRWEFESDCLFQNVKARGQSEISTNGDVELGTRHRESPFESRLKRITPDCQFEPSFCSENNGFNSKLEMNTMGLRGCYTVVRSYQGWTVVFSGLCSAIRGA</sequence>
<evidence type="ECO:0000256" key="12">
    <source>
        <dbReference type="PROSITE-ProRule" id="PRU00152"/>
    </source>
</evidence>
<dbReference type="Gene3D" id="4.10.375.10">
    <property type="entry name" value="Lipoxygenase-1, Domain 2"/>
    <property type="match status" value="1"/>
</dbReference>
<dbReference type="FunFam" id="1.20.245.10:FF:000002">
    <property type="entry name" value="Lipoxygenase"/>
    <property type="match status" value="1"/>
</dbReference>
<dbReference type="PROSITE" id="PS50095">
    <property type="entry name" value="PLAT"/>
    <property type="match status" value="1"/>
</dbReference>
<dbReference type="EMBL" id="JBBNAF010000013">
    <property type="protein sequence ID" value="KAK9086785.1"/>
    <property type="molecule type" value="Genomic_DNA"/>
</dbReference>
<comment type="cofactor">
    <cofactor evidence="1 13">
        <name>Fe cation</name>
        <dbReference type="ChEBI" id="CHEBI:24875"/>
    </cofactor>
</comment>
<dbReference type="Proteomes" id="UP001420932">
    <property type="component" value="Unassembled WGS sequence"/>
</dbReference>
<keyword evidence="5 14" id="KW-0925">Oxylipin biosynthesis</keyword>
<dbReference type="Pfam" id="PF01477">
    <property type="entry name" value="PLAT"/>
    <property type="match status" value="1"/>
</dbReference>
<dbReference type="FunFam" id="4.10.372.10:FF:000001">
    <property type="entry name" value="Lipoxygenase"/>
    <property type="match status" value="1"/>
</dbReference>
<feature type="domain" description="Lipoxygenase" evidence="16">
    <location>
        <begin position="159"/>
        <end position="783"/>
    </location>
</feature>
<evidence type="ECO:0000256" key="9">
    <source>
        <dbReference type="ARBA" id="ARBA00023004"/>
    </source>
</evidence>
<dbReference type="SUPFAM" id="SSF48484">
    <property type="entry name" value="Lipoxigenase"/>
    <property type="match status" value="1"/>
</dbReference>
<dbReference type="Gene3D" id="1.20.245.10">
    <property type="entry name" value="Lipoxygenase-1, Domain 5"/>
    <property type="match status" value="1"/>
</dbReference>
<evidence type="ECO:0000256" key="7">
    <source>
        <dbReference type="ARBA" id="ARBA00022964"/>
    </source>
</evidence>
<dbReference type="Pfam" id="PF00305">
    <property type="entry name" value="Lipoxygenase"/>
    <property type="match status" value="1"/>
</dbReference>
<dbReference type="PRINTS" id="PR00468">
    <property type="entry name" value="PLTLPOXGNASE"/>
</dbReference>
<evidence type="ECO:0000313" key="18">
    <source>
        <dbReference type="Proteomes" id="UP001420932"/>
    </source>
</evidence>
<dbReference type="GO" id="GO:0034440">
    <property type="term" value="P:lipid oxidation"/>
    <property type="evidence" value="ECO:0007669"/>
    <property type="project" value="InterPro"/>
</dbReference>
<dbReference type="InterPro" id="IPR001024">
    <property type="entry name" value="PLAT/LH2_dom"/>
</dbReference>
<dbReference type="Gene3D" id="3.10.450.60">
    <property type="match status" value="1"/>
</dbReference>
<comment type="function">
    <text evidence="14">Plant lipoxygenase may be involved in a number of diverse aspects of plant physiology including growth and development, pest resistance, and senescence or responses to wounding.</text>
</comment>
<dbReference type="InterPro" id="IPR013819">
    <property type="entry name" value="LipOase_C"/>
</dbReference>
<dbReference type="InterPro" id="IPR020833">
    <property type="entry name" value="LipOase_Fe_BS"/>
</dbReference>
<keyword evidence="18" id="KW-1185">Reference proteome</keyword>
<keyword evidence="6" id="KW-0276">Fatty acid metabolism</keyword>
<evidence type="ECO:0000256" key="14">
    <source>
        <dbReference type="RuleBase" id="RU003975"/>
    </source>
</evidence>
<dbReference type="GO" id="GO:0006633">
    <property type="term" value="P:fatty acid biosynthetic process"/>
    <property type="evidence" value="ECO:0007669"/>
    <property type="project" value="UniProtKB-KW"/>
</dbReference>
<keyword evidence="11 14" id="KW-0275">Fatty acid biosynthesis</keyword>
<name>A0AAP0E4W7_9MAGN</name>
<dbReference type="PANTHER" id="PTHR11771">
    <property type="entry name" value="LIPOXYGENASE"/>
    <property type="match status" value="1"/>
</dbReference>
<dbReference type="SUPFAM" id="SSF49723">
    <property type="entry name" value="Lipase/lipooxygenase domain (PLAT/LH2 domain)"/>
    <property type="match status" value="1"/>
</dbReference>